<name>A0A812C699_ACAPH</name>
<dbReference type="Proteomes" id="UP000597762">
    <property type="component" value="Unassembled WGS sequence"/>
</dbReference>
<dbReference type="EMBL" id="CAHIKZ030001325">
    <property type="protein sequence ID" value="CAE1260010.1"/>
    <property type="molecule type" value="Genomic_DNA"/>
</dbReference>
<feature type="transmembrane region" description="Helical" evidence="1">
    <location>
        <begin position="120"/>
        <end position="140"/>
    </location>
</feature>
<accession>A0A812C699</accession>
<comment type="caution">
    <text evidence="2">The sequence shown here is derived from an EMBL/GenBank/DDBJ whole genome shotgun (WGS) entry which is preliminary data.</text>
</comment>
<keyword evidence="1" id="KW-1133">Transmembrane helix</keyword>
<evidence type="ECO:0000256" key="1">
    <source>
        <dbReference type="SAM" id="Phobius"/>
    </source>
</evidence>
<feature type="transmembrane region" description="Helical" evidence="1">
    <location>
        <begin position="58"/>
        <end position="83"/>
    </location>
</feature>
<evidence type="ECO:0000313" key="2">
    <source>
        <dbReference type="EMBL" id="CAE1260010.1"/>
    </source>
</evidence>
<gene>
    <name evidence="2" type="ORF">SPHA_31961</name>
</gene>
<keyword evidence="1" id="KW-0472">Membrane</keyword>
<reference evidence="2" key="1">
    <citation type="submission" date="2021-01" db="EMBL/GenBank/DDBJ databases">
        <authorList>
            <person name="Li R."/>
            <person name="Bekaert M."/>
        </authorList>
    </citation>
    <scope>NUCLEOTIDE SEQUENCE</scope>
    <source>
        <strain evidence="2">Farmed</strain>
    </source>
</reference>
<dbReference type="AlphaFoldDB" id="A0A812C699"/>
<proteinExistence type="predicted"/>
<protein>
    <submittedName>
        <fullName evidence="2">Uncharacterized protein</fullName>
    </submittedName>
</protein>
<organism evidence="2 3">
    <name type="scientific">Acanthosepion pharaonis</name>
    <name type="common">Pharaoh cuttlefish</name>
    <name type="synonym">Sepia pharaonis</name>
    <dbReference type="NCBI Taxonomy" id="158019"/>
    <lineage>
        <taxon>Eukaryota</taxon>
        <taxon>Metazoa</taxon>
        <taxon>Spiralia</taxon>
        <taxon>Lophotrochozoa</taxon>
        <taxon>Mollusca</taxon>
        <taxon>Cephalopoda</taxon>
        <taxon>Coleoidea</taxon>
        <taxon>Decapodiformes</taxon>
        <taxon>Sepiida</taxon>
        <taxon>Sepiina</taxon>
        <taxon>Sepiidae</taxon>
        <taxon>Acanthosepion</taxon>
    </lineage>
</organism>
<feature type="transmembrane region" description="Helical" evidence="1">
    <location>
        <begin position="12"/>
        <end position="38"/>
    </location>
</feature>
<sequence length="164" mass="18205">MHLCLPLFPCIFVSLCFHASLSLCLFLCVFVSLCFHASVSPSVSMHHCLPVSIHLCLPLFPCICVSLSPCQFPSIFVSMLSYLSVPFSSCLCFSILFCSSVCPFPSTFLCLFLSDFNSSLALLFFVILDTPVHALYIFFLKAFLRNCPSILPIQCNPSSDLFLC</sequence>
<keyword evidence="3" id="KW-1185">Reference proteome</keyword>
<keyword evidence="1" id="KW-0812">Transmembrane</keyword>
<evidence type="ECO:0000313" key="3">
    <source>
        <dbReference type="Proteomes" id="UP000597762"/>
    </source>
</evidence>